<keyword evidence="2" id="KW-1185">Reference proteome</keyword>
<protein>
    <submittedName>
        <fullName evidence="1">Uncharacterized protein</fullName>
    </submittedName>
</protein>
<proteinExistence type="predicted"/>
<evidence type="ECO:0000313" key="2">
    <source>
        <dbReference type="Proteomes" id="UP001234297"/>
    </source>
</evidence>
<dbReference type="Proteomes" id="UP001234297">
    <property type="component" value="Chromosome 2"/>
</dbReference>
<sequence>MVRLELKSEAKVADILHLAAVSDHTPFKAIDRWMEVMGSPLSDTWIRIYGVPLHVWREETFSLLGECLGSLIEVDPVTSRKDNLLFGRVKVARDPNLKLPQRLPLVRRSLHAH</sequence>
<organism evidence="1 2">
    <name type="scientific">Persea americana</name>
    <name type="common">Avocado</name>
    <dbReference type="NCBI Taxonomy" id="3435"/>
    <lineage>
        <taxon>Eukaryota</taxon>
        <taxon>Viridiplantae</taxon>
        <taxon>Streptophyta</taxon>
        <taxon>Embryophyta</taxon>
        <taxon>Tracheophyta</taxon>
        <taxon>Spermatophyta</taxon>
        <taxon>Magnoliopsida</taxon>
        <taxon>Magnoliidae</taxon>
        <taxon>Laurales</taxon>
        <taxon>Lauraceae</taxon>
        <taxon>Persea</taxon>
    </lineage>
</organism>
<accession>A0ACC2MGB7</accession>
<name>A0ACC2MGB7_PERAE</name>
<reference evidence="1 2" key="1">
    <citation type="journal article" date="2022" name="Hortic Res">
        <title>A haplotype resolved chromosomal level avocado genome allows analysis of novel avocado genes.</title>
        <authorList>
            <person name="Nath O."/>
            <person name="Fletcher S.J."/>
            <person name="Hayward A."/>
            <person name="Shaw L.M."/>
            <person name="Masouleh A.K."/>
            <person name="Furtado A."/>
            <person name="Henry R.J."/>
            <person name="Mitter N."/>
        </authorList>
    </citation>
    <scope>NUCLEOTIDE SEQUENCE [LARGE SCALE GENOMIC DNA]</scope>
    <source>
        <strain evidence="2">cv. Hass</strain>
    </source>
</reference>
<evidence type="ECO:0000313" key="1">
    <source>
        <dbReference type="EMBL" id="KAJ8644802.1"/>
    </source>
</evidence>
<gene>
    <name evidence="1" type="ORF">MRB53_006550</name>
</gene>
<comment type="caution">
    <text evidence="1">The sequence shown here is derived from an EMBL/GenBank/DDBJ whole genome shotgun (WGS) entry which is preliminary data.</text>
</comment>
<dbReference type="EMBL" id="CM056810">
    <property type="protein sequence ID" value="KAJ8644802.1"/>
    <property type="molecule type" value="Genomic_DNA"/>
</dbReference>